<proteinExistence type="predicted"/>
<evidence type="ECO:0000313" key="3">
    <source>
        <dbReference type="EMBL" id="EHR39397.1"/>
    </source>
</evidence>
<dbReference type="InterPro" id="IPR050194">
    <property type="entry name" value="Glycosyltransferase_grp1"/>
</dbReference>
<dbReference type="Gene3D" id="3.40.50.2000">
    <property type="entry name" value="Glycogen Phosphorylase B"/>
    <property type="match status" value="2"/>
</dbReference>
<dbReference type="Proteomes" id="UP000012046">
    <property type="component" value="Unassembled WGS sequence"/>
</dbReference>
<dbReference type="eggNOG" id="COG0438">
    <property type="taxonomic scope" value="Bacteria"/>
</dbReference>
<dbReference type="Pfam" id="PF00534">
    <property type="entry name" value="Glycos_transf_1"/>
    <property type="match status" value="1"/>
</dbReference>
<feature type="domain" description="Glycosyl transferase family 1" evidence="1">
    <location>
        <begin position="159"/>
        <end position="313"/>
    </location>
</feature>
<protein>
    <submittedName>
        <fullName evidence="3">Group 1 glycosyl transferase</fullName>
    </submittedName>
</protein>
<dbReference type="PANTHER" id="PTHR45947">
    <property type="entry name" value="SULFOQUINOVOSYL TRANSFERASE SQD2"/>
    <property type="match status" value="1"/>
</dbReference>
<dbReference type="PATRIC" id="fig|1129374.4.peg.3264"/>
<evidence type="ECO:0000313" key="4">
    <source>
        <dbReference type="Proteomes" id="UP000012046"/>
    </source>
</evidence>
<dbReference type="GO" id="GO:0016758">
    <property type="term" value="F:hexosyltransferase activity"/>
    <property type="evidence" value="ECO:0007669"/>
    <property type="project" value="TreeGrafter"/>
</dbReference>
<evidence type="ECO:0000259" key="1">
    <source>
        <dbReference type="Pfam" id="PF00534"/>
    </source>
</evidence>
<name>H3ZIS8_9ALTE</name>
<keyword evidence="3" id="KW-0808">Transferase</keyword>
<dbReference type="AlphaFoldDB" id="H3ZIS8"/>
<dbReference type="InterPro" id="IPR001296">
    <property type="entry name" value="Glyco_trans_1"/>
</dbReference>
<dbReference type="InterPro" id="IPR028098">
    <property type="entry name" value="Glyco_trans_4-like_N"/>
</dbReference>
<dbReference type="Pfam" id="PF13439">
    <property type="entry name" value="Glyco_transf_4"/>
    <property type="match status" value="1"/>
</dbReference>
<keyword evidence="4" id="KW-1185">Reference proteome</keyword>
<gene>
    <name evidence="3" type="ORF">AJE_16479</name>
</gene>
<dbReference type="SUPFAM" id="SSF53756">
    <property type="entry name" value="UDP-Glycosyltransferase/glycogen phosphorylase"/>
    <property type="match status" value="1"/>
</dbReference>
<accession>H3ZIS8</accession>
<comment type="caution">
    <text evidence="3">The sequence shown here is derived from an EMBL/GenBank/DDBJ whole genome shotgun (WGS) entry which is preliminary data.</text>
</comment>
<dbReference type="EMBL" id="AHTH01000055">
    <property type="protein sequence ID" value="EHR39397.1"/>
    <property type="molecule type" value="Genomic_DNA"/>
</dbReference>
<feature type="domain" description="Glycosyltransferase subfamily 4-like N-terminal" evidence="2">
    <location>
        <begin position="42"/>
        <end position="148"/>
    </location>
</feature>
<evidence type="ECO:0000259" key="2">
    <source>
        <dbReference type="Pfam" id="PF13439"/>
    </source>
</evidence>
<dbReference type="PANTHER" id="PTHR45947:SF3">
    <property type="entry name" value="SULFOQUINOVOSYL TRANSFERASE SQD2"/>
    <property type="match status" value="1"/>
</dbReference>
<organism evidence="3 4">
    <name type="scientific">Alishewanella jeotgali KCTC 22429</name>
    <dbReference type="NCBI Taxonomy" id="1129374"/>
    <lineage>
        <taxon>Bacteria</taxon>
        <taxon>Pseudomonadati</taxon>
        <taxon>Pseudomonadota</taxon>
        <taxon>Gammaproteobacteria</taxon>
        <taxon>Alteromonadales</taxon>
        <taxon>Alteromonadaceae</taxon>
        <taxon>Alishewanella</taxon>
    </lineage>
</organism>
<reference evidence="3 4" key="1">
    <citation type="journal article" date="2012" name="J. Bacteriol.">
        <title>Genome Sequence of Extracellular-Protease-Producing Alishewanella jeotgali Isolated from Traditional Korean Fermented Seafood.</title>
        <authorList>
            <person name="Jung J."/>
            <person name="Chun J."/>
            <person name="Park W."/>
        </authorList>
    </citation>
    <scope>NUCLEOTIDE SEQUENCE [LARGE SCALE GENOMIC DNA]</scope>
    <source>
        <strain evidence="3 4">KCTC 22429</strain>
    </source>
</reference>
<dbReference type="STRING" id="1129374.AJE_16479"/>
<dbReference type="CDD" id="cd03801">
    <property type="entry name" value="GT4_PimA-like"/>
    <property type="match status" value="1"/>
</dbReference>
<sequence>MGPKPSSPFQGNFVRAQVTALQAQGLQPAYHYMRWHRDSWLNRLLKYPVFFLDFCRRFLFSRQGYQILHVHFFYPTIWLALVYRWLRNPQAKIVVTCHGSDIYHYQPPGRLYRWCARQVDSWIFSSEALQQQFFMQPERAQVLAAGIDNRYASATWHSKTDKDIDLLYVGTLDQNKGMDRLLAMLPQLHAWRVVIAGSGPWQAALAQATAAYPNITLLGPQSGADLLALYQRARCFISLSRKESFGLVMAEAMACYTPVVATDTDGARAQIRQGVTGYAVSQQDEALCQRQLLAAIRQLLALDETAYRQLQQQGRMQAEQILLPVIVNKLCKHYQELML</sequence>